<proteinExistence type="predicted"/>
<organism evidence="1 2">
    <name type="scientific">Paenibacillus kyungheensis</name>
    <dbReference type="NCBI Taxonomy" id="1452732"/>
    <lineage>
        <taxon>Bacteria</taxon>
        <taxon>Bacillati</taxon>
        <taxon>Bacillota</taxon>
        <taxon>Bacilli</taxon>
        <taxon>Bacillales</taxon>
        <taxon>Paenibacillaceae</taxon>
        <taxon>Paenibacillus</taxon>
    </lineage>
</organism>
<gene>
    <name evidence="1" type="ORF">PQ456_03465</name>
</gene>
<dbReference type="KEGG" id="pka:PQ456_03465"/>
<accession>A0AAX3M4X8</accession>
<evidence type="ECO:0008006" key="3">
    <source>
        <dbReference type="Google" id="ProtNLM"/>
    </source>
</evidence>
<dbReference type="EMBL" id="CP117416">
    <property type="protein sequence ID" value="WCT56594.1"/>
    <property type="molecule type" value="Genomic_DNA"/>
</dbReference>
<evidence type="ECO:0000313" key="2">
    <source>
        <dbReference type="Proteomes" id="UP001220509"/>
    </source>
</evidence>
<keyword evidence="2" id="KW-1185">Reference proteome</keyword>
<sequence>MKTQPKYAENIIVLVQYMDSYRWFVTDKEIWFLDFKKLIAAYVEKGFHVPKPNDFSERFNIPVVNEDTAKAFLENIADDEVEVEELKHILKQTTYQDTYIDISDMYPSLYINFDHKELISYYPEPASYELYVPDGWIGYYKNSVEDIPEKYWYWIVDGQNLFVQTS</sequence>
<dbReference type="AlphaFoldDB" id="A0AAX3M4X8"/>
<evidence type="ECO:0000313" key="1">
    <source>
        <dbReference type="EMBL" id="WCT56594.1"/>
    </source>
</evidence>
<reference evidence="1 2" key="1">
    <citation type="submission" date="2023-02" db="EMBL/GenBank/DDBJ databases">
        <title>Genome sequence of Paenibacillus kyungheensis KACC 18744.</title>
        <authorList>
            <person name="Kim S."/>
            <person name="Heo J."/>
            <person name="Kwon S.-W."/>
        </authorList>
    </citation>
    <scope>NUCLEOTIDE SEQUENCE [LARGE SCALE GENOMIC DNA]</scope>
    <source>
        <strain evidence="1 2">KACC 18744</strain>
    </source>
</reference>
<dbReference type="Proteomes" id="UP001220509">
    <property type="component" value="Chromosome"/>
</dbReference>
<name>A0AAX3M4X8_9BACL</name>
<protein>
    <recommendedName>
        <fullName evidence="3">Group-specific protein</fullName>
    </recommendedName>
</protein>
<dbReference type="RefSeq" id="WP_273614869.1">
    <property type="nucleotide sequence ID" value="NZ_CP117416.1"/>
</dbReference>